<protein>
    <recommendedName>
        <fullName evidence="4">ABC transporter permease</fullName>
    </recommendedName>
</protein>
<name>A0A2V5K3Q6_9BACL</name>
<feature type="transmembrane region" description="Helical" evidence="1">
    <location>
        <begin position="54"/>
        <end position="76"/>
    </location>
</feature>
<accession>A0A2V5K3Q6</accession>
<organism evidence="2 3">
    <name type="scientific">Paenibacillus flagellatus</name>
    <dbReference type="NCBI Taxonomy" id="2211139"/>
    <lineage>
        <taxon>Bacteria</taxon>
        <taxon>Bacillati</taxon>
        <taxon>Bacillota</taxon>
        <taxon>Bacilli</taxon>
        <taxon>Bacillales</taxon>
        <taxon>Paenibacillaceae</taxon>
        <taxon>Paenibacillus</taxon>
    </lineage>
</organism>
<keyword evidence="1" id="KW-1133">Transmembrane helix</keyword>
<dbReference type="PANTHER" id="PTHR37305:SF1">
    <property type="entry name" value="MEMBRANE PROTEIN"/>
    <property type="match status" value="1"/>
</dbReference>
<evidence type="ECO:0008006" key="4">
    <source>
        <dbReference type="Google" id="ProtNLM"/>
    </source>
</evidence>
<keyword evidence="1" id="KW-0472">Membrane</keyword>
<reference evidence="2 3" key="1">
    <citation type="submission" date="2018-05" db="EMBL/GenBank/DDBJ databases">
        <title>Paenibacillus flagellatus sp. nov., isolated from selenium mineral soil.</title>
        <authorList>
            <person name="Dai X."/>
        </authorList>
    </citation>
    <scope>NUCLEOTIDE SEQUENCE [LARGE SCALE GENOMIC DNA]</scope>
    <source>
        <strain evidence="2 3">DXL2</strain>
    </source>
</reference>
<dbReference type="OrthoDB" id="1711106at2"/>
<feature type="transmembrane region" description="Helical" evidence="1">
    <location>
        <begin position="221"/>
        <end position="242"/>
    </location>
</feature>
<proteinExistence type="predicted"/>
<sequence length="247" mass="26387">MFDWYAGTYNETAKLLLQTKTRLAIALSALVPVLAALLLASLESRAGLSLGRDLPQLMLGLFTAVWLPLFVFMAAAESFSGEYAARTIKLALLQPVTRASLFASKVAALLLYTAGLLAVVWVASAAAGLAFDSRTTIAGLPDSLQTYAAAFVAMASLCAFAAFVAQWLRSGVGTLAVCVALYVAAKLLPFVFPEASVWSFFAYTDWHTLWLGGGVSAGKLLQAFAFLLSGSIISYMAGWYMFETKSF</sequence>
<comment type="caution">
    <text evidence="2">The sequence shown here is derived from an EMBL/GenBank/DDBJ whole genome shotgun (WGS) entry which is preliminary data.</text>
</comment>
<feature type="transmembrane region" description="Helical" evidence="1">
    <location>
        <begin position="147"/>
        <end position="168"/>
    </location>
</feature>
<feature type="transmembrane region" description="Helical" evidence="1">
    <location>
        <begin position="175"/>
        <end position="201"/>
    </location>
</feature>
<keyword evidence="1" id="KW-0812">Transmembrane</keyword>
<keyword evidence="3" id="KW-1185">Reference proteome</keyword>
<dbReference type="Pfam" id="PF12730">
    <property type="entry name" value="ABC2_membrane_4"/>
    <property type="match status" value="1"/>
</dbReference>
<feature type="transmembrane region" description="Helical" evidence="1">
    <location>
        <begin position="23"/>
        <end position="42"/>
    </location>
</feature>
<feature type="transmembrane region" description="Helical" evidence="1">
    <location>
        <begin position="106"/>
        <end position="127"/>
    </location>
</feature>
<evidence type="ECO:0000313" key="3">
    <source>
        <dbReference type="Proteomes" id="UP000247476"/>
    </source>
</evidence>
<evidence type="ECO:0000256" key="1">
    <source>
        <dbReference type="SAM" id="Phobius"/>
    </source>
</evidence>
<dbReference type="Proteomes" id="UP000247476">
    <property type="component" value="Unassembled WGS sequence"/>
</dbReference>
<gene>
    <name evidence="2" type="ORF">DLM86_15035</name>
</gene>
<evidence type="ECO:0000313" key="2">
    <source>
        <dbReference type="EMBL" id="PYI53868.1"/>
    </source>
</evidence>
<dbReference type="PANTHER" id="PTHR37305">
    <property type="entry name" value="INTEGRAL MEMBRANE PROTEIN-RELATED"/>
    <property type="match status" value="1"/>
</dbReference>
<dbReference type="EMBL" id="QJVJ01000006">
    <property type="protein sequence ID" value="PYI53868.1"/>
    <property type="molecule type" value="Genomic_DNA"/>
</dbReference>
<dbReference type="RefSeq" id="WP_110840855.1">
    <property type="nucleotide sequence ID" value="NZ_QJVJ01000006.1"/>
</dbReference>
<dbReference type="AlphaFoldDB" id="A0A2V5K3Q6"/>